<dbReference type="Proteomes" id="UP000000491">
    <property type="component" value="Chromosome"/>
</dbReference>
<proteinExistence type="predicted"/>
<sequence length="100" mass="11756">MKIETIKHKGLKDYFKTGDLSKLPSNQPERQRLLDLLTLIQSSSEDDWEKDCASCGWEVRPHKLQGKREGQWALTTQGRWRLTFSLKGGEIYDLNYENYH</sequence>
<evidence type="ECO:0000313" key="1">
    <source>
        <dbReference type="EMBL" id="AEI37903.1"/>
    </source>
</evidence>
<dbReference type="AlphaFoldDB" id="F8ESZ9"/>
<gene>
    <name evidence="1" type="ordered locus">Zymop_1005</name>
</gene>
<dbReference type="InterPro" id="IPR007711">
    <property type="entry name" value="HigB-1"/>
</dbReference>
<dbReference type="STRING" id="579138.Zymop_1005"/>
<organism evidence="1 2">
    <name type="scientific">Zymomonas mobilis subsp. pomaceae (strain ATCC 29192 / DSM 22645 / JCM 10191 / CCUG 17912 / NBRC 13757 / NCIMB 11200 / NRRL B-4491 / Barker I)</name>
    <dbReference type="NCBI Taxonomy" id="579138"/>
    <lineage>
        <taxon>Bacteria</taxon>
        <taxon>Pseudomonadati</taxon>
        <taxon>Pseudomonadota</taxon>
        <taxon>Alphaproteobacteria</taxon>
        <taxon>Sphingomonadales</taxon>
        <taxon>Zymomonadaceae</taxon>
        <taxon>Zymomonas</taxon>
    </lineage>
</organism>
<dbReference type="KEGG" id="zmp:Zymop_1005"/>
<accession>F8ESZ9</accession>
<dbReference type="Pfam" id="PF05015">
    <property type="entry name" value="HigB-like_toxin"/>
    <property type="match status" value="1"/>
</dbReference>
<name>F8ESZ9_ZYMMT</name>
<dbReference type="InterPro" id="IPR035093">
    <property type="entry name" value="RelE/ParE_toxin_dom_sf"/>
</dbReference>
<dbReference type="PATRIC" id="fig|579138.3.peg.1067"/>
<dbReference type="HOGENOM" id="CLU_155111_0_0_5"/>
<dbReference type="EMBL" id="CP002865">
    <property type="protein sequence ID" value="AEI37903.1"/>
    <property type="molecule type" value="Genomic_DNA"/>
</dbReference>
<dbReference type="eggNOG" id="COG3549">
    <property type="taxonomic scope" value="Bacteria"/>
</dbReference>
<dbReference type="Gene3D" id="3.30.2310.20">
    <property type="entry name" value="RelE-like"/>
    <property type="match status" value="1"/>
</dbReference>
<dbReference type="RefSeq" id="WP_013934298.1">
    <property type="nucleotide sequence ID" value="NC_015709.1"/>
</dbReference>
<protein>
    <submittedName>
        <fullName evidence="1">Plasmid maintenance system killer</fullName>
    </submittedName>
</protein>
<reference evidence="1 2" key="1">
    <citation type="journal article" date="2011" name="J. Bacteriol.">
        <title>Genome sequence of the ethanol-producing Zymomonas mobilis subsp. pomaceae lectotype strain ATCC 29192.</title>
        <authorList>
            <person name="Kouvelis V.N."/>
            <person name="Davenport K.W."/>
            <person name="Brettin T.S."/>
            <person name="Bruce D."/>
            <person name="Detter C."/>
            <person name="Han C.S."/>
            <person name="Nolan M."/>
            <person name="Tapia R."/>
            <person name="Damoulaki A."/>
            <person name="Kyrpides N.C."/>
            <person name="Typas M.A."/>
            <person name="Pappas K.M."/>
        </authorList>
    </citation>
    <scope>NUCLEOTIDE SEQUENCE [LARGE SCALE GENOMIC DNA]</scope>
    <source>
        <strain evidence="2">ATCC 29192 / DSM 22645 / JCM 10191 / CCUG 17912 / NBRC 13757 / NCIMB 11200 / NRRL B-4491 / Barker I</strain>
    </source>
</reference>
<dbReference type="SUPFAM" id="SSF143011">
    <property type="entry name" value="RelE-like"/>
    <property type="match status" value="1"/>
</dbReference>
<evidence type="ECO:0000313" key="2">
    <source>
        <dbReference type="Proteomes" id="UP000000491"/>
    </source>
</evidence>